<evidence type="ECO:0000259" key="9">
    <source>
        <dbReference type="Pfam" id="PF12704"/>
    </source>
</evidence>
<evidence type="ECO:0000256" key="6">
    <source>
        <dbReference type="ARBA" id="ARBA00038076"/>
    </source>
</evidence>
<comment type="similarity">
    <text evidence="6">Belongs to the ABC-4 integral membrane protein family.</text>
</comment>
<dbReference type="InterPro" id="IPR050250">
    <property type="entry name" value="Macrolide_Exporter_MacB"/>
</dbReference>
<feature type="domain" description="ABC3 transporter permease C-terminal" evidence="8">
    <location>
        <begin position="268"/>
        <end position="388"/>
    </location>
</feature>
<dbReference type="InterPro" id="IPR003838">
    <property type="entry name" value="ABC3_permease_C"/>
</dbReference>
<evidence type="ECO:0000256" key="5">
    <source>
        <dbReference type="ARBA" id="ARBA00023136"/>
    </source>
</evidence>
<evidence type="ECO:0000259" key="8">
    <source>
        <dbReference type="Pfam" id="PF02687"/>
    </source>
</evidence>
<dbReference type="PANTHER" id="PTHR30572:SF4">
    <property type="entry name" value="ABC TRANSPORTER PERMEASE YTRF"/>
    <property type="match status" value="1"/>
</dbReference>
<evidence type="ECO:0000256" key="7">
    <source>
        <dbReference type="SAM" id="Phobius"/>
    </source>
</evidence>
<evidence type="ECO:0000256" key="2">
    <source>
        <dbReference type="ARBA" id="ARBA00022475"/>
    </source>
</evidence>
<dbReference type="Proteomes" id="UP000028542">
    <property type="component" value="Unassembled WGS sequence"/>
</dbReference>
<protein>
    <recommendedName>
        <fullName evidence="12">ABC transporter permease</fullName>
    </recommendedName>
</protein>
<dbReference type="GO" id="GO:0022857">
    <property type="term" value="F:transmembrane transporter activity"/>
    <property type="evidence" value="ECO:0007669"/>
    <property type="project" value="TreeGrafter"/>
</dbReference>
<feature type="transmembrane region" description="Helical" evidence="7">
    <location>
        <begin position="21"/>
        <end position="39"/>
    </location>
</feature>
<proteinExistence type="inferred from homology"/>
<evidence type="ECO:0000313" key="11">
    <source>
        <dbReference type="Proteomes" id="UP000028542"/>
    </source>
</evidence>
<dbReference type="eggNOG" id="COG0577">
    <property type="taxonomic scope" value="Bacteria"/>
</dbReference>
<keyword evidence="4 7" id="KW-1133">Transmembrane helix</keyword>
<dbReference type="RefSeq" id="WP_035134361.1">
    <property type="nucleotide sequence ID" value="NZ_JPMD01000035.1"/>
</dbReference>
<keyword evidence="11" id="KW-1185">Reference proteome</keyword>
<accession>A0A084J8Z7</accession>
<sequence>MKSFWGIIPRYIKKGKKRITFVALGIIVSMALIVSLGTISEALKESLYQKMKDDSGGIHDIYLGTLGYVDFDRVAKEEVVKEVTTVWPIGRYDVPNTDNSLQISAFKGNAKDILNLELLEGRYPEKDNEIAIEKWILDLFPKRYEIGDKITIPYTIVHRGRGTEFYYENGETEFMLTGTYDFTYRNWFYPKEGNAYITPEFGAKILKEKKLTMQSVEADGYIMIKPSYSAEDAVKKLMESGYPTGGFFANEQKLELKSEYEKYDTIMFFVSLILIVISSVIIYNIFNVSVSERTKEFGMLRAMGCPPWKIKAMILIEGMLITIVFIPIGILLGNWITRYIIKMVTGIENLGTVRTLDTKIILVAIVVGLLTAFIGTYFPARKASIISPTEAINGGANTSLQSSSMRGSLDKSILKKLSFEINLAFINIIRNKKRFLSTCLSLIITITMFMTVNYVVGSTNPVAIFKDSFKVDFKVDSKSGLSVEKVSSVEGLDVTLKLKRRGTTMDIEKENYTEEGLRIYEELGKSTQYISQCIFNDRYLIEVTILGRSDEELEDLKKNVIAGEIDINKMKNEDILILVQNIDGLNYTNLSVGDVVQPSFTKLNDNGEFLGGTYPEFKVGAIVSEDAIKGLPLGTPSTTVHSSAIILPDSAMEKHMEMTKYQYWEGNVKDGYDYEEVEEELRAAVNSDKGATLLSYREELEKIKINNAQIIFAMYSIVIVVAIVSVINLINIMNMSANIRKKEFGFLRAMGLSGKQVKKIIMWEGAIYGIVSSVISVLLTLGISAIITKNSELWLGQIISWHIPIGQMTIIIIVTIIITLLSSILPSRILFKSSIVESIRDVE</sequence>
<dbReference type="STRING" id="318464.IO99_14245"/>
<evidence type="ECO:0000256" key="3">
    <source>
        <dbReference type="ARBA" id="ARBA00022692"/>
    </source>
</evidence>
<feature type="transmembrane region" description="Helical" evidence="7">
    <location>
        <begin position="360"/>
        <end position="378"/>
    </location>
</feature>
<feature type="transmembrane region" description="Helical" evidence="7">
    <location>
        <begin position="266"/>
        <end position="291"/>
    </location>
</feature>
<feature type="transmembrane region" description="Helical" evidence="7">
    <location>
        <begin position="435"/>
        <end position="456"/>
    </location>
</feature>
<dbReference type="Pfam" id="PF12704">
    <property type="entry name" value="MacB_PCD"/>
    <property type="match status" value="1"/>
</dbReference>
<dbReference type="InterPro" id="IPR025857">
    <property type="entry name" value="MacB_PCD"/>
</dbReference>
<keyword evidence="5 7" id="KW-0472">Membrane</keyword>
<feature type="domain" description="ABC3 transporter permease C-terminal" evidence="8">
    <location>
        <begin position="716"/>
        <end position="834"/>
    </location>
</feature>
<gene>
    <name evidence="10" type="ORF">IO99_14245</name>
</gene>
<evidence type="ECO:0008006" key="12">
    <source>
        <dbReference type="Google" id="ProtNLM"/>
    </source>
</evidence>
<name>A0A084J8Z7_9CLOT</name>
<dbReference type="Pfam" id="PF02687">
    <property type="entry name" value="FtsX"/>
    <property type="match status" value="2"/>
</dbReference>
<comment type="caution">
    <text evidence="10">The sequence shown here is derived from an EMBL/GenBank/DDBJ whole genome shotgun (WGS) entry which is preliminary data.</text>
</comment>
<dbReference type="AlphaFoldDB" id="A0A084J8Z7"/>
<feature type="transmembrane region" description="Helical" evidence="7">
    <location>
        <begin position="765"/>
        <end position="787"/>
    </location>
</feature>
<keyword evidence="2" id="KW-1003">Cell membrane</keyword>
<feature type="transmembrane region" description="Helical" evidence="7">
    <location>
        <begin position="312"/>
        <end position="336"/>
    </location>
</feature>
<evidence type="ECO:0000256" key="4">
    <source>
        <dbReference type="ARBA" id="ARBA00022989"/>
    </source>
</evidence>
<evidence type="ECO:0000313" key="10">
    <source>
        <dbReference type="EMBL" id="KEZ85431.1"/>
    </source>
</evidence>
<dbReference type="EMBL" id="JPMD01000035">
    <property type="protein sequence ID" value="KEZ85431.1"/>
    <property type="molecule type" value="Genomic_DNA"/>
</dbReference>
<feature type="transmembrane region" description="Helical" evidence="7">
    <location>
        <begin position="710"/>
        <end position="732"/>
    </location>
</feature>
<dbReference type="PANTHER" id="PTHR30572">
    <property type="entry name" value="MEMBRANE COMPONENT OF TRANSPORTER-RELATED"/>
    <property type="match status" value="1"/>
</dbReference>
<keyword evidence="3 7" id="KW-0812">Transmembrane</keyword>
<feature type="domain" description="MacB-like periplasmic core" evidence="9">
    <location>
        <begin position="23"/>
        <end position="157"/>
    </location>
</feature>
<feature type="transmembrane region" description="Helical" evidence="7">
    <location>
        <begin position="799"/>
        <end position="825"/>
    </location>
</feature>
<organism evidence="10 11">
    <name type="scientific">Clostridium sulfidigenes</name>
    <dbReference type="NCBI Taxonomy" id="318464"/>
    <lineage>
        <taxon>Bacteria</taxon>
        <taxon>Bacillati</taxon>
        <taxon>Bacillota</taxon>
        <taxon>Clostridia</taxon>
        <taxon>Eubacteriales</taxon>
        <taxon>Clostridiaceae</taxon>
        <taxon>Clostridium</taxon>
    </lineage>
</organism>
<evidence type="ECO:0000256" key="1">
    <source>
        <dbReference type="ARBA" id="ARBA00004651"/>
    </source>
</evidence>
<comment type="subcellular location">
    <subcellularLocation>
        <location evidence="1">Cell membrane</location>
        <topology evidence="1">Multi-pass membrane protein</topology>
    </subcellularLocation>
</comment>
<reference evidence="10 11" key="1">
    <citation type="submission" date="2014-07" db="EMBL/GenBank/DDBJ databases">
        <title>Draft genome of Clostridium sulfidigenes 113A isolated from sediments associated with methane hydrate from Krishna Godavari basin.</title>
        <authorList>
            <person name="Honkalas V.S."/>
            <person name="Dabir A.P."/>
            <person name="Arora P."/>
            <person name="Dhakephalkar P.K."/>
        </authorList>
    </citation>
    <scope>NUCLEOTIDE SEQUENCE [LARGE SCALE GENOMIC DNA]</scope>
    <source>
        <strain evidence="10 11">113A</strain>
    </source>
</reference>
<dbReference type="GO" id="GO:0005886">
    <property type="term" value="C:plasma membrane"/>
    <property type="evidence" value="ECO:0007669"/>
    <property type="project" value="UniProtKB-SubCell"/>
</dbReference>